<reference evidence="9" key="1">
    <citation type="submission" date="2022-07" db="EMBL/GenBank/DDBJ databases">
        <authorList>
            <person name="Macas J."/>
            <person name="Novak P."/>
            <person name="Neumann P."/>
        </authorList>
    </citation>
    <scope>NUCLEOTIDE SEQUENCE</scope>
</reference>
<evidence type="ECO:0000256" key="5">
    <source>
        <dbReference type="ARBA" id="ARBA00023136"/>
    </source>
</evidence>
<feature type="transmembrane region" description="Helical" evidence="6">
    <location>
        <begin position="42"/>
        <end position="61"/>
    </location>
</feature>
<keyword evidence="3 6" id="KW-0812">Transmembrane</keyword>
<keyword evidence="4 6" id="KW-1133">Transmembrane helix</keyword>
<keyword evidence="5 6" id="KW-0472">Membrane</keyword>
<dbReference type="InterPro" id="IPR037185">
    <property type="entry name" value="EmrE-like"/>
</dbReference>
<dbReference type="PANTHER" id="PTHR31218">
    <property type="entry name" value="WAT1-RELATED PROTEIN"/>
    <property type="match status" value="1"/>
</dbReference>
<feature type="domain" description="EamA" evidence="8">
    <location>
        <begin position="8"/>
        <end position="138"/>
    </location>
</feature>
<sequence length="382" mass="41133">MTMGGDKKAYLVVVVIQAIYAGMFLISKVAFDDGMNTSIFVFYRQAIATLILAPIAFIVEWKTASHLSLRTSITIFMASLCGITASLNIYGVAVKYTSATLAAATTNSLPVVTFVLALFLRLETVNLRSVGGLAKVLGVALCTGGAATIAFYNGPTLKLLLHHHLISHHDQQHQQNASSGNTWVKGVFLMLLANACWSLWIIIQGSIVDAYPCKLLSTALQCGLSTIQSFVVAIAVERNPVEWQLGWNIKLMSIIYCGVVVTGLTFYLQAWVVEKKGALFLAMTTPLSLLITIAISAVLLGEIVSLGSILGGVLLVGGLYSVLWGKAEEHKLKAATRIDVENVDESAKNEEHKLGVVTKVDIENEEDNNNGGMETKNSAQSK</sequence>
<dbReference type="InterPro" id="IPR030184">
    <property type="entry name" value="WAT1-related"/>
</dbReference>
<feature type="transmembrane region" description="Helical" evidence="6">
    <location>
        <begin position="306"/>
        <end position="324"/>
    </location>
</feature>
<name>A0AAV0G4K0_9ASTE</name>
<keyword evidence="10" id="KW-1185">Reference proteome</keyword>
<feature type="region of interest" description="Disordered" evidence="7">
    <location>
        <begin position="362"/>
        <end position="382"/>
    </location>
</feature>
<dbReference type="InterPro" id="IPR000620">
    <property type="entry name" value="EamA_dom"/>
</dbReference>
<evidence type="ECO:0000313" key="10">
    <source>
        <dbReference type="Proteomes" id="UP001152523"/>
    </source>
</evidence>
<comment type="caution">
    <text evidence="9">The sequence shown here is derived from an EMBL/GenBank/DDBJ whole genome shotgun (WGS) entry which is preliminary data.</text>
</comment>
<dbReference type="GO" id="GO:0016020">
    <property type="term" value="C:membrane"/>
    <property type="evidence" value="ECO:0007669"/>
    <property type="project" value="UniProtKB-SubCell"/>
</dbReference>
<evidence type="ECO:0000256" key="4">
    <source>
        <dbReference type="ARBA" id="ARBA00022989"/>
    </source>
</evidence>
<evidence type="ECO:0000256" key="7">
    <source>
        <dbReference type="SAM" id="MobiDB-lite"/>
    </source>
</evidence>
<feature type="transmembrane region" description="Helical" evidence="6">
    <location>
        <begin position="183"/>
        <end position="203"/>
    </location>
</feature>
<evidence type="ECO:0000256" key="2">
    <source>
        <dbReference type="ARBA" id="ARBA00007635"/>
    </source>
</evidence>
<evidence type="ECO:0000259" key="8">
    <source>
        <dbReference type="Pfam" id="PF00892"/>
    </source>
</evidence>
<dbReference type="GO" id="GO:0022857">
    <property type="term" value="F:transmembrane transporter activity"/>
    <property type="evidence" value="ECO:0007669"/>
    <property type="project" value="InterPro"/>
</dbReference>
<protein>
    <recommendedName>
        <fullName evidence="6">WAT1-related protein</fullName>
    </recommendedName>
</protein>
<dbReference type="SUPFAM" id="SSF103481">
    <property type="entry name" value="Multidrug resistance efflux transporter EmrE"/>
    <property type="match status" value="2"/>
</dbReference>
<dbReference type="Proteomes" id="UP001152523">
    <property type="component" value="Unassembled WGS sequence"/>
</dbReference>
<feature type="transmembrane region" description="Helical" evidence="6">
    <location>
        <begin position="279"/>
        <end position="300"/>
    </location>
</feature>
<feature type="transmembrane region" description="Helical" evidence="6">
    <location>
        <begin position="9"/>
        <end position="30"/>
    </location>
</feature>
<organism evidence="9 10">
    <name type="scientific">Cuscuta epithymum</name>
    <dbReference type="NCBI Taxonomy" id="186058"/>
    <lineage>
        <taxon>Eukaryota</taxon>
        <taxon>Viridiplantae</taxon>
        <taxon>Streptophyta</taxon>
        <taxon>Embryophyta</taxon>
        <taxon>Tracheophyta</taxon>
        <taxon>Spermatophyta</taxon>
        <taxon>Magnoliopsida</taxon>
        <taxon>eudicotyledons</taxon>
        <taxon>Gunneridae</taxon>
        <taxon>Pentapetalae</taxon>
        <taxon>asterids</taxon>
        <taxon>lamiids</taxon>
        <taxon>Solanales</taxon>
        <taxon>Convolvulaceae</taxon>
        <taxon>Cuscuteae</taxon>
        <taxon>Cuscuta</taxon>
        <taxon>Cuscuta subgen. Cuscuta</taxon>
    </lineage>
</organism>
<gene>
    <name evidence="9" type="ORF">CEPIT_LOCUS40221</name>
</gene>
<evidence type="ECO:0000313" key="9">
    <source>
        <dbReference type="EMBL" id="CAH9142855.1"/>
    </source>
</evidence>
<dbReference type="AlphaFoldDB" id="A0AAV0G4K0"/>
<dbReference type="Pfam" id="PF00892">
    <property type="entry name" value="EamA"/>
    <property type="match status" value="2"/>
</dbReference>
<feature type="transmembrane region" description="Helical" evidence="6">
    <location>
        <begin position="132"/>
        <end position="152"/>
    </location>
</feature>
<proteinExistence type="inferred from homology"/>
<evidence type="ECO:0000256" key="6">
    <source>
        <dbReference type="RuleBase" id="RU363077"/>
    </source>
</evidence>
<comment type="subcellular location">
    <subcellularLocation>
        <location evidence="1 6">Membrane</location>
        <topology evidence="1 6">Multi-pass membrane protein</topology>
    </subcellularLocation>
</comment>
<feature type="transmembrane region" description="Helical" evidence="6">
    <location>
        <begin position="99"/>
        <end position="120"/>
    </location>
</feature>
<feature type="domain" description="EamA" evidence="8">
    <location>
        <begin position="185"/>
        <end position="323"/>
    </location>
</feature>
<comment type="similarity">
    <text evidence="2 6">Belongs to the drug/metabolite transporter (DMT) superfamily. Plant drug/metabolite exporter (P-DME) (TC 2.A.7.4) family.</text>
</comment>
<feature type="transmembrane region" description="Helical" evidence="6">
    <location>
        <begin position="247"/>
        <end position="267"/>
    </location>
</feature>
<dbReference type="EMBL" id="CAMAPF010001045">
    <property type="protein sequence ID" value="CAH9142855.1"/>
    <property type="molecule type" value="Genomic_DNA"/>
</dbReference>
<feature type="transmembrane region" description="Helical" evidence="6">
    <location>
        <begin position="73"/>
        <end position="93"/>
    </location>
</feature>
<feature type="transmembrane region" description="Helical" evidence="6">
    <location>
        <begin position="215"/>
        <end position="235"/>
    </location>
</feature>
<evidence type="ECO:0000256" key="3">
    <source>
        <dbReference type="ARBA" id="ARBA00022692"/>
    </source>
</evidence>
<accession>A0AAV0G4K0</accession>
<evidence type="ECO:0000256" key="1">
    <source>
        <dbReference type="ARBA" id="ARBA00004141"/>
    </source>
</evidence>